<dbReference type="PANTHER" id="PTHR44119">
    <property type="entry name" value="MAGNESIUM-CHELATASE SUBUNIT CHLH, CHLOROPLASTIC"/>
    <property type="match status" value="1"/>
</dbReference>
<dbReference type="InterPro" id="IPR011953">
    <property type="entry name" value="Cobalto_CobN"/>
</dbReference>
<reference evidence="3" key="1">
    <citation type="journal article" date="2019" name="Int. J. Syst. Evol. Microbiol.">
        <title>The Global Catalogue of Microorganisms (GCM) 10K type strain sequencing project: providing services to taxonomists for standard genome sequencing and annotation.</title>
        <authorList>
            <consortium name="The Broad Institute Genomics Platform"/>
            <consortium name="The Broad Institute Genome Sequencing Center for Infectious Disease"/>
            <person name="Wu L."/>
            <person name="Ma J."/>
        </authorList>
    </citation>
    <scope>NUCLEOTIDE SEQUENCE [LARGE SCALE GENOMIC DNA]</scope>
    <source>
        <strain evidence="3">FCH27</strain>
    </source>
</reference>
<dbReference type="InterPro" id="IPR003672">
    <property type="entry name" value="CobN/Mg_chltase"/>
</dbReference>
<name>A0ABW2N5I5_9ACTN</name>
<feature type="domain" description="CobN/magnesium chelatase" evidence="1">
    <location>
        <begin position="99"/>
        <end position="1205"/>
    </location>
</feature>
<dbReference type="Proteomes" id="UP001596524">
    <property type="component" value="Unassembled WGS sequence"/>
</dbReference>
<proteinExistence type="predicted"/>
<dbReference type="EC" id="6.6.1.2" evidence="2"/>
<evidence type="ECO:0000259" key="1">
    <source>
        <dbReference type="Pfam" id="PF02514"/>
    </source>
</evidence>
<gene>
    <name evidence="2" type="primary">cobN</name>
    <name evidence="2" type="ORF">ACFQO6_13495</name>
</gene>
<dbReference type="CDD" id="cd10150">
    <property type="entry name" value="CobN_like"/>
    <property type="match status" value="1"/>
</dbReference>
<accession>A0ABW2N5I5</accession>
<dbReference type="EMBL" id="JBHTCH010000014">
    <property type="protein sequence ID" value="MFC7361287.1"/>
    <property type="molecule type" value="Genomic_DNA"/>
</dbReference>
<sequence>MRIALLSTSDTDLLSARASGADYVLANPARAGHQSMAEVIEGCDLVVGRLLGSPQDLCSDFTRVAATGMPVVVLGGEQTPSAELMELSSVPIGVAAEAHRYLAEGGPENLRQLHAFLSDTVLLTGEGFEPPAVLPQWGFASRPESSAEPVVADAGASTQPEKARIGVLYYRAHEASGNTAFAHALADSIDATGQAVGVPIFAGSLRSAPDELYDALGSLDALIVTVLAAGGSVPSSASAGGDDESWDVARMSALDIPIIQGLCLTSSRAEWEASDDGVSPLDSATQIAIPEFDGRIITAPFSFKEVDADGLPHYVADAERCARVAGIAVKHARLRSIPNTEKRLALVLSAYPTKHARIGNAVGLDTPVSAIRLLQRLRAEGYDLGEANDVVGILDRDATDTEKGDALIHALIAAGGQDEEWLTHAQLTDAHVRITPQQYAEWTRDLPEDLRAAMVEAWGEGPGSLFVNDAGGLVLATVRAGNVVLLIQPPRGFGENPIAIYHDPDLAPSHHYLGAYRWLASPVDQGGFGADAVVHLGKHGSLEWLPGKNAALSASCGTDAALGDLPLVYPFLVNDPGEGAQAKRRAHATIVDHLVPPMARAESYGDIARLEQLLDEHANIAAMDPAKLPAIRGEIWQLMHAAEMHRDLGLEEQPDDESFDDFIMHVDGWLCEIKDAQIRDGLHVLGEAPSGGARVNLVLAILRAAQVFGGQAQAVPGLRAALGLGLVTGASAPSSTSEAGQPSTVETDRIEAIARELVEGMDKADWDPARAAELHDDPEVQRVLEFAATQVVPRLTRTTDELDAVVHALDGGFIAAGPSGSPLRGLVNVLPTGRNFYTVDPRAVPSRLAWQTGQAMAESLVAKYVDETGTYPQSVGLSVWGTSAMRTSGDDIAEVLALLGVRPVWDEASRRVSDLQVVPLDELGRPRIDVTVRISGFFRDAFPHVVAMLDDAVRLVAALDEPDEANHVRAHARADLAEHGDERRSTTRIFGSKPGSYGAGILQVVESGNWRNDNDLAEVYTAWGGFAYGRDLDGAPAADDMRANYRRIKVAAKNVDTREHDIADSDDYFQYHGGMVATVRALTGSDPKAYVGDSTTPDAVRTRTLQEETNRVFRARVVNPRWIGAMQRHGYKGAFELAATVDYLFGFDATAGVVHDWMYESLAKEYVLDETNQQFLRTSNPWALRGIVERLHEAAERGLWEDPDADTMAALQQVYLDVEGELEDR</sequence>
<protein>
    <submittedName>
        <fullName evidence="2">Cobaltochelatase subunit CobN</fullName>
        <ecNumber evidence="2">6.6.1.2</ecNumber>
    </submittedName>
</protein>
<keyword evidence="3" id="KW-1185">Reference proteome</keyword>
<dbReference type="NCBIfam" id="TIGR02257">
    <property type="entry name" value="cobalto_cobN"/>
    <property type="match status" value="1"/>
</dbReference>
<dbReference type="GO" id="GO:0051116">
    <property type="term" value="F:cobaltochelatase activity"/>
    <property type="evidence" value="ECO:0007669"/>
    <property type="project" value="UniProtKB-EC"/>
</dbReference>
<comment type="caution">
    <text evidence="2">The sequence shown here is derived from an EMBL/GenBank/DDBJ whole genome shotgun (WGS) entry which is preliminary data.</text>
</comment>
<keyword evidence="2" id="KW-0436">Ligase</keyword>
<dbReference type="PANTHER" id="PTHR44119:SF4">
    <property type="entry name" value="AEROBIC COBALTOCHELATASE SUBUNIT COBN"/>
    <property type="match status" value="1"/>
</dbReference>
<dbReference type="Pfam" id="PF02514">
    <property type="entry name" value="CobN-Mg_chel"/>
    <property type="match status" value="1"/>
</dbReference>
<evidence type="ECO:0000313" key="3">
    <source>
        <dbReference type="Proteomes" id="UP001596524"/>
    </source>
</evidence>
<evidence type="ECO:0000313" key="2">
    <source>
        <dbReference type="EMBL" id="MFC7361287.1"/>
    </source>
</evidence>
<organism evidence="2 3">
    <name type="scientific">Nocardioides astragali</name>
    <dbReference type="NCBI Taxonomy" id="1776736"/>
    <lineage>
        <taxon>Bacteria</taxon>
        <taxon>Bacillati</taxon>
        <taxon>Actinomycetota</taxon>
        <taxon>Actinomycetes</taxon>
        <taxon>Propionibacteriales</taxon>
        <taxon>Nocardioidaceae</taxon>
        <taxon>Nocardioides</taxon>
    </lineage>
</organism>
<dbReference type="RefSeq" id="WP_255888205.1">
    <property type="nucleotide sequence ID" value="NZ_JAFMZM010000001.1"/>
</dbReference>